<organism evidence="3">
    <name type="scientific">Salmonella enterica</name>
    <name type="common">Salmonella choleraesuis</name>
    <dbReference type="NCBI Taxonomy" id="28901"/>
    <lineage>
        <taxon>Bacteria</taxon>
        <taxon>Pseudomonadati</taxon>
        <taxon>Pseudomonadota</taxon>
        <taxon>Gammaproteobacteria</taxon>
        <taxon>Enterobacterales</taxon>
        <taxon>Enterobacteriaceae</taxon>
        <taxon>Salmonella</taxon>
    </lineage>
</organism>
<reference evidence="3" key="1">
    <citation type="submission" date="2019-10" db="EMBL/GenBank/DDBJ databases">
        <authorList>
            <consortium name="PulseNet: The National Subtyping Network for Foodborne Disease Surveillance"/>
            <person name="Tarr C.L."/>
            <person name="Trees E."/>
            <person name="Katz L.S."/>
            <person name="Carleton-Romer H.A."/>
            <person name="Stroika S."/>
            <person name="Kucerova Z."/>
            <person name="Roache K.F."/>
            <person name="Sabol A.L."/>
            <person name="Besser J."/>
            <person name="Gerner-Smidt P."/>
        </authorList>
    </citation>
    <scope>NUCLEOTIDE SEQUENCE</scope>
    <source>
        <strain evidence="3">PNUSAS109438</strain>
    </source>
</reference>
<name>A0A630T184_SALER</name>
<dbReference type="InterPro" id="IPR011010">
    <property type="entry name" value="DNA_brk_join_enz"/>
</dbReference>
<keyword evidence="1" id="KW-0233">DNA recombination</keyword>
<dbReference type="Gene3D" id="1.10.443.10">
    <property type="entry name" value="Intergrase catalytic core"/>
    <property type="match status" value="1"/>
</dbReference>
<gene>
    <name evidence="3" type="ORF">GCW39_21575</name>
</gene>
<protein>
    <recommendedName>
        <fullName evidence="4">Site-specific integrase</fullName>
    </recommendedName>
</protein>
<evidence type="ECO:0008006" key="4">
    <source>
        <dbReference type="Google" id="ProtNLM"/>
    </source>
</evidence>
<accession>A0A630T184</accession>
<dbReference type="EMBL" id="AAMEHG010000129">
    <property type="protein sequence ID" value="EDG4689722.1"/>
    <property type="molecule type" value="Genomic_DNA"/>
</dbReference>
<dbReference type="InterPro" id="IPR013762">
    <property type="entry name" value="Integrase-like_cat_sf"/>
</dbReference>
<dbReference type="GO" id="GO:0015074">
    <property type="term" value="P:DNA integration"/>
    <property type="evidence" value="ECO:0007669"/>
    <property type="project" value="InterPro"/>
</dbReference>
<feature type="region of interest" description="Disordered" evidence="2">
    <location>
        <begin position="350"/>
        <end position="376"/>
    </location>
</feature>
<proteinExistence type="predicted"/>
<dbReference type="SUPFAM" id="SSF56349">
    <property type="entry name" value="DNA breaking-rejoining enzymes"/>
    <property type="match status" value="1"/>
</dbReference>
<evidence type="ECO:0000313" key="3">
    <source>
        <dbReference type="EMBL" id="EDG4689722.1"/>
    </source>
</evidence>
<dbReference type="GO" id="GO:0006310">
    <property type="term" value="P:DNA recombination"/>
    <property type="evidence" value="ECO:0007669"/>
    <property type="project" value="UniProtKB-KW"/>
</dbReference>
<evidence type="ECO:0000256" key="2">
    <source>
        <dbReference type="SAM" id="MobiDB-lite"/>
    </source>
</evidence>
<sequence>MDFKIKKITVKDSREMKNEVEQLAKKANAQSQNLGVILDREIKDGLKEINLNVKKETAEQYRKLFSYKLSLNNNDIVSHLLECNTRNSFDKTRSAFRFCIAEKIQELRNASEKARREKDFDLMQKKTIEAYQMFFFFERDFLSENRVTWNDISYRKIDSKSKKKTMNSVSSIKAIFEDLKQKPELFEKYSMILAISSLTGCRPAEIQKGIGLELSPPLLNICISGAKVGEDRGQEKRILKFNINEFAENEQFKLIMSKMKQNNKFEYKCSKQEYDSLRQYLYINHPGFSLYTLRHRAASELKRDGFSEEMIAAFLGHRVTRSLENYGYARSGKGGPAVAGVDHTNAIKSNTKRYEKKTTPTGGNPSSTRKRALKRF</sequence>
<comment type="caution">
    <text evidence="3">The sequence shown here is derived from an EMBL/GenBank/DDBJ whole genome shotgun (WGS) entry which is preliminary data.</text>
</comment>
<evidence type="ECO:0000256" key="1">
    <source>
        <dbReference type="ARBA" id="ARBA00023172"/>
    </source>
</evidence>
<dbReference type="AlphaFoldDB" id="A0A630T184"/>
<dbReference type="GO" id="GO:0003677">
    <property type="term" value="F:DNA binding"/>
    <property type="evidence" value="ECO:0007669"/>
    <property type="project" value="InterPro"/>
</dbReference>